<feature type="region of interest" description="Disordered" evidence="1">
    <location>
        <begin position="889"/>
        <end position="913"/>
    </location>
</feature>
<accession>A0ABD3N7E8</accession>
<feature type="compositionally biased region" description="Polar residues" evidence="1">
    <location>
        <begin position="1426"/>
        <end position="1438"/>
    </location>
</feature>
<dbReference type="InterPro" id="IPR039662">
    <property type="entry name" value="Cohesin_Scc3/SA"/>
</dbReference>
<evidence type="ECO:0000259" key="2">
    <source>
        <dbReference type="PROSITE" id="PS51425"/>
    </source>
</evidence>
<reference evidence="3 4" key="1">
    <citation type="submission" date="2024-10" db="EMBL/GenBank/DDBJ databases">
        <title>Updated reference genomes for cyclostephanoid diatoms.</title>
        <authorList>
            <person name="Roberts W.R."/>
            <person name="Alverson A.J."/>
        </authorList>
    </citation>
    <scope>NUCLEOTIDE SEQUENCE [LARGE SCALE GENOMIC DNA]</scope>
    <source>
        <strain evidence="3 4">AJA010-31</strain>
    </source>
</reference>
<gene>
    <name evidence="3" type="ORF">ACHAWO_007700</name>
</gene>
<dbReference type="Proteomes" id="UP001530400">
    <property type="component" value="Unassembled WGS sequence"/>
</dbReference>
<feature type="region of interest" description="Disordered" evidence="1">
    <location>
        <begin position="1404"/>
        <end position="1527"/>
    </location>
</feature>
<dbReference type="InterPro" id="IPR020839">
    <property type="entry name" value="SCD"/>
</dbReference>
<proteinExistence type="predicted"/>
<evidence type="ECO:0000313" key="3">
    <source>
        <dbReference type="EMBL" id="KAL3771812.1"/>
    </source>
</evidence>
<feature type="compositionally biased region" description="Basic residues" evidence="1">
    <location>
        <begin position="73"/>
        <end position="97"/>
    </location>
</feature>
<protein>
    <recommendedName>
        <fullName evidence="2">SCD domain-containing protein</fullName>
    </recommendedName>
</protein>
<feature type="compositionally biased region" description="Basic and acidic residues" evidence="1">
    <location>
        <begin position="1471"/>
        <end position="1480"/>
    </location>
</feature>
<dbReference type="PROSITE" id="PS51425">
    <property type="entry name" value="SCD"/>
    <property type="match status" value="1"/>
</dbReference>
<sequence>MTVVSPPPRRSGRERRKVESIYDEARKASAQKGDESTEEESVKRNEEDASSSDEEPQPKKTNKTLIQVGRAKSSTKKAAAAKKPKKSTPPSRGKKGTAQKQVHASLSNLAKTVLPPQDRDPHLLCLVSCLLNSWRPSKEAEEDSTITLGEGMNPAGVVAALNSLSGAATDNEGPYSSNLVSLSKRLIHLHNEDSNLAQVALVNLLFRSVGGGIESDLPDGRGTKDDTQDNMQEEGPAILEEMDTNEWARAVTDLVDDMRHRPANQILICADPRGAVHQSSVLNDTEGKLKAGKGGKEEKQSMGVVEYRKIYTEFWYILSSVGLTCGGMATEGTGEQVLRLDAQLVKSILQRLIELSPVGQPDVRSGACLAALSMSHAVLDHSVSVLKKLEVAKRQLTASKKSGGGEKAESLKMRVESLKRTLGDLEEVVDLVIQGLFVHRYRDSNEHIRALCLQSLSRFSLQRPDIFLTDKYLKYFGWMMHDKSPFVRSASLSGLLAPFSAVHRLAEGKSKENGDEHLMIDKIDLSAMEHVVAKFLKRIAESVVDVDSDVQEVAIELMLDLLKGGFLDDVEDDGIWNLVNCRALAVDASPKVRKNALSFVLEQLEPFDDGDEDEKAETNTERKRTQQIDSIASFAAHTMTSGNRPVDKIQVHLADYLVQSLREMPEHRSLVTDWSAMLRAIKDDRAATTAGNVRAGEKANVAKQRVLVRMLACAAREEVGSIADESFLQQDMDIDTFEVNKKKKSTKANTMGREHERCSLALLTSIPSLLLQFKGDLAIIPELVSLPRYILPTVLSLPQRKQDAVTLIKNLGEVYLSSSDDKILFNTSISMVSLCKGEHARVSEAKTQLRKVVVELRDRICDLMAGDDSTVATSAWSLDKDTTSDLTSLASKKRRTSRKKSSDSSAASSHSSLTDGETAAADTEYSIYLNLKRLRYLAKRCDLSVFFTGSDEINHLELLCNFVCDGINRRLRSTKPLDIRIEGADEETTVQKLITSPEMLAAIGKSVQEGLQFVITAIAWSLDKVQREENLIMRNEDLIDEEPGMDDDEYVEDHVVIRLRNRLLTVLELCFAQYIPAADERDDDETTVKHSSAQLSFADFVQLSAGNVISDLRTLFPKEYAEAASPLLRSFALTEDGRLVGAFVRFLRSKEHFLRENDAGSENKKLPQSLLLPMGRAIVTNWNSGNRREAGLFLSHIASSGSTAAMIVSTSCKEMKKIDPVRLLESQMASLRQSYELWIDEEPSLESERPTEEEMAEFEVEEKSHREQFASLELRASQFSQSLGVFGTLSDGKLGPALDGFVREGLRFSFSNIDANGEDTLVLGSRLSFLLLLSKYSNWVKKNKQSKSQLQTYIDQLELEMRNDNDFDDVHEDDLEALQKYRQSVGLKMLPKMSSAVSVASSQASIARDGDGDDESMDSVSDLDATPSTIGRSSAGRPSSTSTHKSRSSLNVSSLPILPEGEQEESPGDLEIPHSDHSSDDETEARSAVVLSTKRNRAAAAAAKESEESEEEDESVESAPKKRRSRK</sequence>
<dbReference type="Pfam" id="PF24571">
    <property type="entry name" value="HEAT_SCC3-SA"/>
    <property type="match status" value="1"/>
</dbReference>
<dbReference type="InterPro" id="IPR056396">
    <property type="entry name" value="HEAT_SCC3-SA"/>
</dbReference>
<dbReference type="PANTHER" id="PTHR11199:SF0">
    <property type="entry name" value="LD34181P-RELATED"/>
    <property type="match status" value="1"/>
</dbReference>
<feature type="compositionally biased region" description="Acidic residues" evidence="1">
    <location>
        <begin position="1507"/>
        <end position="1516"/>
    </location>
</feature>
<keyword evidence="4" id="KW-1185">Reference proteome</keyword>
<dbReference type="InterPro" id="IPR016024">
    <property type="entry name" value="ARM-type_fold"/>
</dbReference>
<dbReference type="Pfam" id="PF21581">
    <property type="entry name" value="SCD"/>
    <property type="match status" value="1"/>
</dbReference>
<feature type="region of interest" description="Disordered" evidence="1">
    <location>
        <begin position="1"/>
        <end position="102"/>
    </location>
</feature>
<name>A0ABD3N7E8_9STRA</name>
<dbReference type="EMBL" id="JALLPJ020001280">
    <property type="protein sequence ID" value="KAL3771812.1"/>
    <property type="molecule type" value="Genomic_DNA"/>
</dbReference>
<evidence type="ECO:0000256" key="1">
    <source>
        <dbReference type="SAM" id="MobiDB-lite"/>
    </source>
</evidence>
<comment type="caution">
    <text evidence="3">The sequence shown here is derived from an EMBL/GenBank/DDBJ whole genome shotgun (WGS) entry which is preliminary data.</text>
</comment>
<dbReference type="InterPro" id="IPR011989">
    <property type="entry name" value="ARM-like"/>
</dbReference>
<feature type="domain" description="SCD" evidence="2">
    <location>
        <begin position="437"/>
        <end position="546"/>
    </location>
</feature>
<organism evidence="3 4">
    <name type="scientific">Cyclotella atomus</name>
    <dbReference type="NCBI Taxonomy" id="382360"/>
    <lineage>
        <taxon>Eukaryota</taxon>
        <taxon>Sar</taxon>
        <taxon>Stramenopiles</taxon>
        <taxon>Ochrophyta</taxon>
        <taxon>Bacillariophyta</taxon>
        <taxon>Coscinodiscophyceae</taxon>
        <taxon>Thalassiosirophycidae</taxon>
        <taxon>Stephanodiscales</taxon>
        <taxon>Stephanodiscaceae</taxon>
        <taxon>Cyclotella</taxon>
    </lineage>
</organism>
<dbReference type="PANTHER" id="PTHR11199">
    <property type="entry name" value="STROMAL ANTIGEN"/>
    <property type="match status" value="1"/>
</dbReference>
<feature type="compositionally biased region" description="Low complexity" evidence="1">
    <location>
        <begin position="903"/>
        <end position="913"/>
    </location>
</feature>
<dbReference type="SUPFAM" id="SSF48371">
    <property type="entry name" value="ARM repeat"/>
    <property type="match status" value="1"/>
</dbReference>
<feature type="compositionally biased region" description="Basic and acidic residues" evidence="1">
    <location>
        <begin position="16"/>
        <end position="47"/>
    </location>
</feature>
<evidence type="ECO:0000313" key="4">
    <source>
        <dbReference type="Proteomes" id="UP001530400"/>
    </source>
</evidence>
<dbReference type="Gene3D" id="1.25.10.10">
    <property type="entry name" value="Leucine-rich Repeat Variant"/>
    <property type="match status" value="1"/>
</dbReference>